<feature type="domain" description="NAD(P)-binding" evidence="1">
    <location>
        <begin position="10"/>
        <end position="151"/>
    </location>
</feature>
<dbReference type="AlphaFoldDB" id="A0A382BX59"/>
<name>A0A382BX59_9ZZZZ</name>
<dbReference type="SUPFAM" id="SSF51735">
    <property type="entry name" value="NAD(P)-binding Rossmann-fold domains"/>
    <property type="match status" value="1"/>
</dbReference>
<gene>
    <name evidence="2" type="ORF">METZ01_LOCUS171240</name>
</gene>
<evidence type="ECO:0000313" key="2">
    <source>
        <dbReference type="EMBL" id="SVB18386.1"/>
    </source>
</evidence>
<dbReference type="InterPro" id="IPR016040">
    <property type="entry name" value="NAD(P)-bd_dom"/>
</dbReference>
<dbReference type="InterPro" id="IPR051207">
    <property type="entry name" value="ComplexI_NDUFA9_subunit"/>
</dbReference>
<dbReference type="GO" id="GO:0044877">
    <property type="term" value="F:protein-containing complex binding"/>
    <property type="evidence" value="ECO:0007669"/>
    <property type="project" value="TreeGrafter"/>
</dbReference>
<dbReference type="Gene3D" id="3.40.50.720">
    <property type="entry name" value="NAD(P)-binding Rossmann-like Domain"/>
    <property type="match status" value="1"/>
</dbReference>
<proteinExistence type="predicted"/>
<reference evidence="2" key="1">
    <citation type="submission" date="2018-05" db="EMBL/GenBank/DDBJ databases">
        <authorList>
            <person name="Lanie J.A."/>
            <person name="Ng W.-L."/>
            <person name="Kazmierczak K.M."/>
            <person name="Andrzejewski T.M."/>
            <person name="Davidsen T.M."/>
            <person name="Wayne K.J."/>
            <person name="Tettelin H."/>
            <person name="Glass J.I."/>
            <person name="Rusch D."/>
            <person name="Podicherti R."/>
            <person name="Tsui H.-C.T."/>
            <person name="Winkler M.E."/>
        </authorList>
    </citation>
    <scope>NUCLEOTIDE SEQUENCE</scope>
</reference>
<organism evidence="2">
    <name type="scientific">marine metagenome</name>
    <dbReference type="NCBI Taxonomy" id="408172"/>
    <lineage>
        <taxon>unclassified sequences</taxon>
        <taxon>metagenomes</taxon>
        <taxon>ecological metagenomes</taxon>
    </lineage>
</organism>
<accession>A0A382BX59</accession>
<dbReference type="Pfam" id="PF13460">
    <property type="entry name" value="NAD_binding_10"/>
    <property type="match status" value="1"/>
</dbReference>
<dbReference type="PANTHER" id="PTHR12126:SF11">
    <property type="entry name" value="NADH DEHYDROGENASE [UBIQUINONE] 1 ALPHA SUBCOMPLEX SUBUNIT 9, MITOCHONDRIAL"/>
    <property type="match status" value="1"/>
</dbReference>
<feature type="non-terminal residue" evidence="2">
    <location>
        <position position="1"/>
    </location>
</feature>
<dbReference type="EMBL" id="UINC01031791">
    <property type="protein sequence ID" value="SVB18386.1"/>
    <property type="molecule type" value="Genomic_DNA"/>
</dbReference>
<protein>
    <recommendedName>
        <fullName evidence="1">NAD(P)-binding domain-containing protein</fullName>
    </recommendedName>
</protein>
<dbReference type="InterPro" id="IPR036291">
    <property type="entry name" value="NAD(P)-bd_dom_sf"/>
</dbReference>
<dbReference type="PANTHER" id="PTHR12126">
    <property type="entry name" value="NADH-UBIQUINONE OXIDOREDUCTASE 39 KDA SUBUNIT-RELATED"/>
    <property type="match status" value="1"/>
</dbReference>
<sequence length="309" mass="35009">VAEELHVVTGAFGYTGRWIAHQLLDEGKRVRTLTNAVGRDDPFDGRVEVHPLNFEDRGALVESLRGADVLYNTYWVRYNHHSKQFDHEIATDNCRLIFEAAIEAGVKRVVHFSVAHPEQAPEWSYFRGKVITERLLRDCGISYAIVRPTVLFGGGRNVLVNNIAWMLRYIPVFGLFGWGNYPIQPVHVRDVASIAIELGARDDDITRDAAGPETYVYRDFIKLIARSMGVWRLLVPMPAIVAWLSGRVMGLFLRDMVITRGEIRGLMGGLVASDEEPLGGISFSEWVAEKGPELGRRYHNDLEEREYSR</sequence>
<evidence type="ECO:0000259" key="1">
    <source>
        <dbReference type="Pfam" id="PF13460"/>
    </source>
</evidence>